<accession>A0A923I5T0</accession>
<comment type="caution">
    <text evidence="1">The sequence shown here is derived from an EMBL/GenBank/DDBJ whole genome shotgun (WGS) entry which is preliminary data.</text>
</comment>
<dbReference type="RefSeq" id="WP_186886671.1">
    <property type="nucleotide sequence ID" value="NZ_JACONZ010000001.1"/>
</dbReference>
<dbReference type="AlphaFoldDB" id="A0A923I5T0"/>
<evidence type="ECO:0000313" key="2">
    <source>
        <dbReference type="Proteomes" id="UP000659630"/>
    </source>
</evidence>
<name>A0A923I5T0_9FIRM</name>
<proteinExistence type="predicted"/>
<evidence type="ECO:0000313" key="1">
    <source>
        <dbReference type="EMBL" id="MBC5580309.1"/>
    </source>
</evidence>
<reference evidence="1" key="1">
    <citation type="submission" date="2020-08" db="EMBL/GenBank/DDBJ databases">
        <title>Genome public.</title>
        <authorList>
            <person name="Liu C."/>
            <person name="Sun Q."/>
        </authorList>
    </citation>
    <scope>NUCLEOTIDE SEQUENCE</scope>
    <source>
        <strain evidence="1">BX8</strain>
    </source>
</reference>
<gene>
    <name evidence="1" type="ORF">H8S23_02200</name>
</gene>
<dbReference type="Proteomes" id="UP000659630">
    <property type="component" value="Unassembled WGS sequence"/>
</dbReference>
<protein>
    <submittedName>
        <fullName evidence="1">Uncharacterized protein</fullName>
    </submittedName>
</protein>
<organism evidence="1 2">
    <name type="scientific">Anaerofilum hominis</name>
    <dbReference type="NCBI Taxonomy" id="2763016"/>
    <lineage>
        <taxon>Bacteria</taxon>
        <taxon>Bacillati</taxon>
        <taxon>Bacillota</taxon>
        <taxon>Clostridia</taxon>
        <taxon>Eubacteriales</taxon>
        <taxon>Oscillospiraceae</taxon>
        <taxon>Anaerofilum</taxon>
    </lineage>
</organism>
<sequence length="232" mass="25296">MAERRQSRSPVANYLHNHSLCLELQTAPWGTGLQLPVDGDGMIVDQRLLAGYRMGVTDSAACGCGWIACYNALRLLGGRQRPESVLKELERSLVLSGRMGTRTVALPAFFLKRGCRVAVSFTLAGAEKQAPGADANIVYYLRGKHPSAHFVAFSGGVGKTPQGETVYRFYNSLTARLLPCRRPQGIESPWYCAGGRRGDRRTLAALLEPEAPLLKAVFSIYRPKQKAKSGGD</sequence>
<keyword evidence="2" id="KW-1185">Reference proteome</keyword>
<dbReference type="EMBL" id="JACONZ010000001">
    <property type="protein sequence ID" value="MBC5580309.1"/>
    <property type="molecule type" value="Genomic_DNA"/>
</dbReference>